<protein>
    <submittedName>
        <fullName evidence="1">Uncharacterized protein</fullName>
    </submittedName>
</protein>
<proteinExistence type="predicted"/>
<sequence length="369" mass="42415">MAKVPPRNPKYSAVDLWPPGSKGNVDFPPAAFFPVYLGNFLCQQQGELVSRVQQYFAAKGLLARMVFVRSAQNDAFRNYQDRTKLYDCLVYFTRELDALDAVKYLHRDKYHGHRLNIFPGRDRHYFSPNETVEVIGQLPGVCGDAPAQMYEDEIRKSCQLPLACVARNVPDQVLLEFRSRKEKETGVRIAYGKGIRLMSITTQIAKQRFIEADIGQEIRKRKQFVENLPHLHVVWKLVARNLVTPSFHQALKKGKPAPSGTLPRNPANHDHVIQAMKRVMAVAAQRQLDIGLYRAMFPNAYKQFMAILQASIGDKEAVGFLQSYVAPWQFRQNQLNPWEWMHVQLHNEGLDHIHSVIRQRQANHSTSWN</sequence>
<organism evidence="1">
    <name type="scientific">Culex tarsalis</name>
    <name type="common">Encephalitis mosquito</name>
    <dbReference type="NCBI Taxonomy" id="7177"/>
    <lineage>
        <taxon>Eukaryota</taxon>
        <taxon>Metazoa</taxon>
        <taxon>Ecdysozoa</taxon>
        <taxon>Arthropoda</taxon>
        <taxon>Hexapoda</taxon>
        <taxon>Insecta</taxon>
        <taxon>Pterygota</taxon>
        <taxon>Neoptera</taxon>
        <taxon>Endopterygota</taxon>
        <taxon>Diptera</taxon>
        <taxon>Nematocera</taxon>
        <taxon>Culicoidea</taxon>
        <taxon>Culicidae</taxon>
        <taxon>Culicinae</taxon>
        <taxon>Culicini</taxon>
        <taxon>Culex</taxon>
        <taxon>Culex</taxon>
    </lineage>
</organism>
<dbReference type="AlphaFoldDB" id="A0A1Q3EX64"/>
<name>A0A1Q3EX64_CULTA</name>
<accession>A0A1Q3EX64</accession>
<dbReference type="EMBL" id="GFDL01015138">
    <property type="protein sequence ID" value="JAV19907.1"/>
    <property type="molecule type" value="Transcribed_RNA"/>
</dbReference>
<evidence type="ECO:0000313" key="1">
    <source>
        <dbReference type="EMBL" id="JAV19907.1"/>
    </source>
</evidence>
<reference evidence="1" key="1">
    <citation type="submission" date="2017-01" db="EMBL/GenBank/DDBJ databases">
        <title>A deep insight into the sialotranscriptome of adult male and female Cluex tarsalis mosquitoes.</title>
        <authorList>
            <person name="Ribeiro J.M."/>
            <person name="Moreira F."/>
            <person name="Bernard K.A."/>
            <person name="Calvo E."/>
        </authorList>
    </citation>
    <scope>NUCLEOTIDE SEQUENCE</scope>
    <source>
        <strain evidence="1">Kern County</strain>
        <tissue evidence="1">Salivary glands</tissue>
    </source>
</reference>